<proteinExistence type="predicted"/>
<keyword evidence="1" id="KW-1133">Transmembrane helix</keyword>
<dbReference type="KEGG" id="ffa:FFWV33_01170"/>
<feature type="transmembrane region" description="Helical" evidence="1">
    <location>
        <begin position="43"/>
        <end position="63"/>
    </location>
</feature>
<evidence type="ECO:0000313" key="3">
    <source>
        <dbReference type="Proteomes" id="UP000244527"/>
    </source>
</evidence>
<evidence type="ECO:0000313" key="2">
    <source>
        <dbReference type="EMBL" id="AWG20233.1"/>
    </source>
</evidence>
<protein>
    <submittedName>
        <fullName evidence="2">Uncharacterized protein</fullName>
    </submittedName>
</protein>
<dbReference type="Proteomes" id="UP000244527">
    <property type="component" value="Chromosome"/>
</dbReference>
<name>A0A2S1L927_9FLAO</name>
<dbReference type="OrthoDB" id="1247025at2"/>
<evidence type="ECO:0000256" key="1">
    <source>
        <dbReference type="SAM" id="Phobius"/>
    </source>
</evidence>
<dbReference type="AlphaFoldDB" id="A0A2S1L927"/>
<keyword evidence="1" id="KW-0472">Membrane</keyword>
<gene>
    <name evidence="2" type="ORF">FFWV33_01170</name>
</gene>
<dbReference type="RefSeq" id="WP_108739199.1">
    <property type="nucleotide sequence ID" value="NZ_CP020918.1"/>
</dbReference>
<organism evidence="2 3">
    <name type="scientific">Flavobacterium faecale</name>
    <dbReference type="NCBI Taxonomy" id="1355330"/>
    <lineage>
        <taxon>Bacteria</taxon>
        <taxon>Pseudomonadati</taxon>
        <taxon>Bacteroidota</taxon>
        <taxon>Flavobacteriia</taxon>
        <taxon>Flavobacteriales</taxon>
        <taxon>Flavobacteriaceae</taxon>
        <taxon>Flavobacterium</taxon>
    </lineage>
</organism>
<dbReference type="EMBL" id="CP020918">
    <property type="protein sequence ID" value="AWG20233.1"/>
    <property type="molecule type" value="Genomic_DNA"/>
</dbReference>
<accession>A0A2S1L927</accession>
<reference evidence="2 3" key="1">
    <citation type="submission" date="2017-04" db="EMBL/GenBank/DDBJ databases">
        <title>Compelte genome sequence of WV33.</title>
        <authorList>
            <person name="Lee P.C."/>
        </authorList>
    </citation>
    <scope>NUCLEOTIDE SEQUENCE [LARGE SCALE GENOMIC DNA]</scope>
    <source>
        <strain evidence="2 3">WV33</strain>
    </source>
</reference>
<sequence>MEVNKFDKNIKERIEARMIVPSTDAWEKLEAMLPVAQKPKRRLTWWYVAASFVGVALVSSVFFNQIAPIEVAVGDSIVVEQDVVYHVTDVVSDPKDETEMVKKQHTTVASTNNLIKIDKRSSQSQIKKNDIVANAIIESVPKVIALDTKPSTASSRKSYISGEKLLAEVLDLNSNDYNVEKPYEIGKTGITTDPNTLLSTVEVELNQSFKESTLQKVNKKINVVRTAFVNRNYQE</sequence>
<keyword evidence="3" id="KW-1185">Reference proteome</keyword>
<keyword evidence="1" id="KW-0812">Transmembrane</keyword>